<evidence type="ECO:0000313" key="1">
    <source>
        <dbReference type="EMBL" id="KKM70967.1"/>
    </source>
</evidence>
<gene>
    <name evidence="1" type="ORF">LCGC14_1435330</name>
</gene>
<protein>
    <submittedName>
        <fullName evidence="1">Uncharacterized protein</fullName>
    </submittedName>
</protein>
<dbReference type="EMBL" id="LAZR01009720">
    <property type="protein sequence ID" value="KKM70967.1"/>
    <property type="molecule type" value="Genomic_DNA"/>
</dbReference>
<comment type="caution">
    <text evidence="1">The sequence shown here is derived from an EMBL/GenBank/DDBJ whole genome shotgun (WGS) entry which is preliminary data.</text>
</comment>
<dbReference type="AlphaFoldDB" id="A0A0F9MP73"/>
<organism evidence="1">
    <name type="scientific">marine sediment metagenome</name>
    <dbReference type="NCBI Taxonomy" id="412755"/>
    <lineage>
        <taxon>unclassified sequences</taxon>
        <taxon>metagenomes</taxon>
        <taxon>ecological metagenomes</taxon>
    </lineage>
</organism>
<accession>A0A0F9MP73</accession>
<reference evidence="1" key="1">
    <citation type="journal article" date="2015" name="Nature">
        <title>Complex archaea that bridge the gap between prokaryotes and eukaryotes.</title>
        <authorList>
            <person name="Spang A."/>
            <person name="Saw J.H."/>
            <person name="Jorgensen S.L."/>
            <person name="Zaremba-Niedzwiedzka K."/>
            <person name="Martijn J."/>
            <person name="Lind A.E."/>
            <person name="van Eijk R."/>
            <person name="Schleper C."/>
            <person name="Guy L."/>
            <person name="Ettema T.J."/>
        </authorList>
    </citation>
    <scope>NUCLEOTIDE SEQUENCE</scope>
</reference>
<name>A0A0F9MP73_9ZZZZ</name>
<sequence length="56" mass="6405">MTEQQRDEFEDFCRQLSDREIEGIIEKETESPSGPGFRAGCLEIALNEAESRELDV</sequence>
<proteinExistence type="predicted"/>